<feature type="chain" id="PRO_5045573627" evidence="3">
    <location>
        <begin position="23"/>
        <end position="348"/>
    </location>
</feature>
<sequence length="348" mass="35124">MKRPLRTGLVTGSAALATAAVAAAALGIGGGTETPKGNTPQQATTPVTRTTLVQSEEVNGTLGYGTATPVSTATGAVLTWLPTPGTTISRGRAVYRADNLPVVLFYGTLPLYRPLHVGDTGADVKEIERNLAALGYSGITVDNRYTAATASAVKKWQKALGLSQTGVLDPATVVVAPGAIRIAAVQAHPGDHANGPVLSYNGTTRVVSVALDVALQNLVKAGNPAKITLPGGQQVDGVLATVGTVATPGEDANHPATIALTVTVADQSKLGGLDEAPVVVSITSAKAENVLTVPVAALVALAEGGYGVQVVDVAGSHYVKVQLGMFADGRVEITGDGFSEQTQVGVPS</sequence>
<evidence type="ECO:0000256" key="3">
    <source>
        <dbReference type="SAM" id="SignalP"/>
    </source>
</evidence>
<evidence type="ECO:0000256" key="1">
    <source>
        <dbReference type="ARBA" id="ARBA00004196"/>
    </source>
</evidence>
<evidence type="ECO:0000256" key="2">
    <source>
        <dbReference type="ARBA" id="ARBA00023054"/>
    </source>
</evidence>
<dbReference type="Gene3D" id="1.10.101.10">
    <property type="entry name" value="PGBD-like superfamily/PGBD"/>
    <property type="match status" value="1"/>
</dbReference>
<keyword evidence="2" id="KW-0175">Coiled coil</keyword>
<dbReference type="PANTHER" id="PTHR32347:SF23">
    <property type="entry name" value="BLL5650 PROTEIN"/>
    <property type="match status" value="1"/>
</dbReference>
<evidence type="ECO:0000259" key="4">
    <source>
        <dbReference type="Pfam" id="PF01471"/>
    </source>
</evidence>
<dbReference type="EMBL" id="JBHSAY010000015">
    <property type="protein sequence ID" value="MFC4133868.1"/>
    <property type="molecule type" value="Genomic_DNA"/>
</dbReference>
<dbReference type="InterPro" id="IPR050465">
    <property type="entry name" value="UPF0194_transport"/>
</dbReference>
<evidence type="ECO:0000313" key="6">
    <source>
        <dbReference type="Proteomes" id="UP001595816"/>
    </source>
</evidence>
<comment type="subcellular location">
    <subcellularLocation>
        <location evidence="1">Cell envelope</location>
    </subcellularLocation>
</comment>
<dbReference type="PANTHER" id="PTHR32347">
    <property type="entry name" value="EFFLUX SYSTEM COMPONENT YKNX-RELATED"/>
    <property type="match status" value="1"/>
</dbReference>
<reference evidence="6" key="1">
    <citation type="journal article" date="2019" name="Int. J. Syst. Evol. Microbiol.">
        <title>The Global Catalogue of Microorganisms (GCM) 10K type strain sequencing project: providing services to taxonomists for standard genome sequencing and annotation.</title>
        <authorList>
            <consortium name="The Broad Institute Genomics Platform"/>
            <consortium name="The Broad Institute Genome Sequencing Center for Infectious Disease"/>
            <person name="Wu L."/>
            <person name="Ma J."/>
        </authorList>
    </citation>
    <scope>NUCLEOTIDE SEQUENCE [LARGE SCALE GENOMIC DNA]</scope>
    <source>
        <strain evidence="6">CGMCC 4.7289</strain>
    </source>
</reference>
<protein>
    <submittedName>
        <fullName evidence="5">Peptidoglycan-binding protein</fullName>
    </submittedName>
</protein>
<proteinExistence type="predicted"/>
<feature type="signal peptide" evidence="3">
    <location>
        <begin position="1"/>
        <end position="22"/>
    </location>
</feature>
<dbReference type="Gene3D" id="2.40.420.20">
    <property type="match status" value="1"/>
</dbReference>
<keyword evidence="6" id="KW-1185">Reference proteome</keyword>
<dbReference type="Pfam" id="PF01471">
    <property type="entry name" value="PG_binding_1"/>
    <property type="match status" value="1"/>
</dbReference>
<dbReference type="InterPro" id="IPR002477">
    <property type="entry name" value="Peptidoglycan-bd-like"/>
</dbReference>
<dbReference type="InterPro" id="IPR036366">
    <property type="entry name" value="PGBDSf"/>
</dbReference>
<dbReference type="InterPro" id="IPR036365">
    <property type="entry name" value="PGBD-like_sf"/>
</dbReference>
<organism evidence="5 6">
    <name type="scientific">Hamadaea flava</name>
    <dbReference type="NCBI Taxonomy" id="1742688"/>
    <lineage>
        <taxon>Bacteria</taxon>
        <taxon>Bacillati</taxon>
        <taxon>Actinomycetota</taxon>
        <taxon>Actinomycetes</taxon>
        <taxon>Micromonosporales</taxon>
        <taxon>Micromonosporaceae</taxon>
        <taxon>Hamadaea</taxon>
    </lineage>
</organism>
<feature type="domain" description="Peptidoglycan binding-like" evidence="4">
    <location>
        <begin position="120"/>
        <end position="173"/>
    </location>
</feature>
<dbReference type="RefSeq" id="WP_253761932.1">
    <property type="nucleotide sequence ID" value="NZ_JAMZDZ010000001.1"/>
</dbReference>
<accession>A0ABV8LU12</accession>
<dbReference type="SUPFAM" id="SSF47090">
    <property type="entry name" value="PGBD-like"/>
    <property type="match status" value="1"/>
</dbReference>
<gene>
    <name evidence="5" type="ORF">ACFOZ4_24915</name>
</gene>
<comment type="caution">
    <text evidence="5">The sequence shown here is derived from an EMBL/GenBank/DDBJ whole genome shotgun (WGS) entry which is preliminary data.</text>
</comment>
<dbReference type="Proteomes" id="UP001595816">
    <property type="component" value="Unassembled WGS sequence"/>
</dbReference>
<evidence type="ECO:0000313" key="5">
    <source>
        <dbReference type="EMBL" id="MFC4133868.1"/>
    </source>
</evidence>
<name>A0ABV8LU12_9ACTN</name>
<keyword evidence="3" id="KW-0732">Signal</keyword>